<keyword evidence="9" id="KW-0378">Hydrolase</keyword>
<feature type="region of interest" description="Disordered" evidence="17">
    <location>
        <begin position="335"/>
        <end position="367"/>
    </location>
</feature>
<dbReference type="Pfam" id="PF00867">
    <property type="entry name" value="XPG_I"/>
    <property type="match status" value="1"/>
</dbReference>
<keyword evidence="5" id="KW-0540">Nuclease</keyword>
<evidence type="ECO:0000256" key="9">
    <source>
        <dbReference type="ARBA" id="ARBA00022801"/>
    </source>
</evidence>
<evidence type="ECO:0000259" key="19">
    <source>
        <dbReference type="SMART" id="SM00485"/>
    </source>
</evidence>
<comment type="cofactor">
    <cofactor evidence="1">
        <name>Mg(2+)</name>
        <dbReference type="ChEBI" id="CHEBI:18420"/>
    </cofactor>
</comment>
<dbReference type="PANTHER" id="PTHR11081">
    <property type="entry name" value="FLAP ENDONUCLEASE FAMILY MEMBER"/>
    <property type="match status" value="1"/>
</dbReference>
<keyword evidence="15" id="KW-0539">Nucleus</keyword>
<evidence type="ECO:0000256" key="14">
    <source>
        <dbReference type="ARBA" id="ARBA00023204"/>
    </source>
</evidence>
<dbReference type="InterPro" id="IPR006084">
    <property type="entry name" value="XPG/Rad2"/>
</dbReference>
<organism evidence="20 21">
    <name type="scientific">Manihot esculenta</name>
    <name type="common">Cassava</name>
    <name type="synonym">Jatropha manihot</name>
    <dbReference type="NCBI Taxonomy" id="3983"/>
    <lineage>
        <taxon>Eukaryota</taxon>
        <taxon>Viridiplantae</taxon>
        <taxon>Streptophyta</taxon>
        <taxon>Embryophyta</taxon>
        <taxon>Tracheophyta</taxon>
        <taxon>Spermatophyta</taxon>
        <taxon>Magnoliopsida</taxon>
        <taxon>eudicotyledons</taxon>
        <taxon>Gunneridae</taxon>
        <taxon>Pentapetalae</taxon>
        <taxon>rosids</taxon>
        <taxon>fabids</taxon>
        <taxon>Malpighiales</taxon>
        <taxon>Euphorbiaceae</taxon>
        <taxon>Crotonoideae</taxon>
        <taxon>Manihoteae</taxon>
        <taxon>Manihot</taxon>
    </lineage>
</organism>
<dbReference type="InterPro" id="IPR019974">
    <property type="entry name" value="XPG_CS"/>
</dbReference>
<dbReference type="OrthoDB" id="26491at2759"/>
<feature type="compositionally biased region" description="Polar residues" evidence="17">
    <location>
        <begin position="335"/>
        <end position="354"/>
    </location>
</feature>
<comment type="caution">
    <text evidence="20">The sequence shown here is derived from an EMBL/GenBank/DDBJ whole genome shotgun (WGS) entry which is preliminary data.</text>
</comment>
<dbReference type="Pfam" id="PF00752">
    <property type="entry name" value="XPG_N"/>
    <property type="match status" value="1"/>
</dbReference>
<dbReference type="GO" id="GO:0005634">
    <property type="term" value="C:nucleus"/>
    <property type="evidence" value="ECO:0007669"/>
    <property type="project" value="UniProtKB-SubCell"/>
</dbReference>
<dbReference type="Gramene" id="Manes.17G062800.14.v8.1">
    <property type="protein sequence ID" value="Manes.17G062800.14.v8.1.CDS"/>
    <property type="gene ID" value="Manes.17G062800.v8.1"/>
</dbReference>
<proteinExistence type="inferred from homology"/>
<dbReference type="GO" id="GO:0006281">
    <property type="term" value="P:DNA repair"/>
    <property type="evidence" value="ECO:0007669"/>
    <property type="project" value="UniProtKB-KW"/>
</dbReference>
<dbReference type="InterPro" id="IPR044752">
    <property type="entry name" value="PIN-like_EXO1"/>
</dbReference>
<dbReference type="SUPFAM" id="SSF47807">
    <property type="entry name" value="5' to 3' exonuclease, C-terminal subdomain"/>
    <property type="match status" value="1"/>
</dbReference>
<dbReference type="InterPro" id="IPR037315">
    <property type="entry name" value="EXO1_H3TH"/>
</dbReference>
<dbReference type="Gene3D" id="3.40.50.1010">
    <property type="entry name" value="5'-nuclease"/>
    <property type="match status" value="1"/>
</dbReference>
<evidence type="ECO:0000259" key="18">
    <source>
        <dbReference type="SMART" id="SM00484"/>
    </source>
</evidence>
<gene>
    <name evidence="20" type="ORF">MANES_17G062800v8</name>
</gene>
<evidence type="ECO:0000256" key="12">
    <source>
        <dbReference type="ARBA" id="ARBA00022881"/>
    </source>
</evidence>
<evidence type="ECO:0000313" key="20">
    <source>
        <dbReference type="EMBL" id="OAY25036.1"/>
    </source>
</evidence>
<dbReference type="InterPro" id="IPR006086">
    <property type="entry name" value="XPG-I_dom"/>
</dbReference>
<reference evidence="21" key="1">
    <citation type="journal article" date="2016" name="Nat. Biotechnol.">
        <title>Sequencing wild and cultivated cassava and related species reveals extensive interspecific hybridization and genetic diversity.</title>
        <authorList>
            <person name="Bredeson J.V."/>
            <person name="Lyons J.B."/>
            <person name="Prochnik S.E."/>
            <person name="Wu G.A."/>
            <person name="Ha C.M."/>
            <person name="Edsinger-Gonzales E."/>
            <person name="Grimwood J."/>
            <person name="Schmutz J."/>
            <person name="Rabbi I.Y."/>
            <person name="Egesi C."/>
            <person name="Nauluvula P."/>
            <person name="Lebot V."/>
            <person name="Ndunguru J."/>
            <person name="Mkamilo G."/>
            <person name="Bart R.S."/>
            <person name="Setter T.L."/>
            <person name="Gleadow R.M."/>
            <person name="Kulakow P."/>
            <person name="Ferguson M.E."/>
            <person name="Rounsley S."/>
            <person name="Rokhsar D.S."/>
        </authorList>
    </citation>
    <scope>NUCLEOTIDE SEQUENCE [LARGE SCALE GENOMIC DNA]</scope>
    <source>
        <strain evidence="21">cv. AM560-2</strain>
    </source>
</reference>
<evidence type="ECO:0000256" key="6">
    <source>
        <dbReference type="ARBA" id="ARBA00022723"/>
    </source>
</evidence>
<dbReference type="EMBL" id="CM004403">
    <property type="protein sequence ID" value="OAY25036.1"/>
    <property type="molecule type" value="Genomic_DNA"/>
</dbReference>
<dbReference type="AlphaFoldDB" id="A0A2C9U6C5"/>
<comment type="subcellular location">
    <subcellularLocation>
        <location evidence="2">Nucleus</location>
    </subcellularLocation>
</comment>
<dbReference type="GO" id="GO:0017108">
    <property type="term" value="F:5'-flap endonuclease activity"/>
    <property type="evidence" value="ECO:0000318"/>
    <property type="project" value="GO_Central"/>
</dbReference>
<evidence type="ECO:0000256" key="7">
    <source>
        <dbReference type="ARBA" id="ARBA00022763"/>
    </source>
</evidence>
<dbReference type="GO" id="GO:0046872">
    <property type="term" value="F:metal ion binding"/>
    <property type="evidence" value="ECO:0007669"/>
    <property type="project" value="UniProtKB-KW"/>
</dbReference>
<evidence type="ECO:0000256" key="16">
    <source>
        <dbReference type="ARBA" id="ARBA00060210"/>
    </source>
</evidence>
<comment type="similarity">
    <text evidence="3">Belongs to the XPG/RAD2 endonuclease family. EXO1 subfamily.</text>
</comment>
<keyword evidence="7" id="KW-0227">DNA damage</keyword>
<evidence type="ECO:0000256" key="8">
    <source>
        <dbReference type="ARBA" id="ARBA00022769"/>
    </source>
</evidence>
<keyword evidence="10" id="KW-0269">Exonuclease</keyword>
<dbReference type="InterPro" id="IPR006085">
    <property type="entry name" value="XPG_DNA_repair_N"/>
</dbReference>
<feature type="compositionally biased region" description="Low complexity" evidence="17">
    <location>
        <begin position="418"/>
        <end position="432"/>
    </location>
</feature>
<protein>
    <recommendedName>
        <fullName evidence="4">Exonuclease 1</fullName>
    </recommendedName>
</protein>
<dbReference type="PROSITE" id="PS00841">
    <property type="entry name" value="XPG_1"/>
    <property type="match status" value="1"/>
</dbReference>
<dbReference type="FunFam" id="3.40.50.1010:FF:000002">
    <property type="entry name" value="Exonuclease 1, putative"/>
    <property type="match status" value="1"/>
</dbReference>
<dbReference type="STRING" id="3983.A0A2C9U6C5"/>
<evidence type="ECO:0000256" key="4">
    <source>
        <dbReference type="ARBA" id="ARBA00020324"/>
    </source>
</evidence>
<evidence type="ECO:0000256" key="11">
    <source>
        <dbReference type="ARBA" id="ARBA00022842"/>
    </source>
</evidence>
<feature type="region of interest" description="Disordered" evidence="17">
    <location>
        <begin position="394"/>
        <end position="448"/>
    </location>
</feature>
<evidence type="ECO:0000256" key="13">
    <source>
        <dbReference type="ARBA" id="ARBA00023125"/>
    </source>
</evidence>
<sequence>MGIQGLLPLLKSIMVPIHIKDLEGCSVAVDTYSWLHKGALSCSTQLCKGLPTSRHIDYCMHRVNLLRHYGVKPILVFDGGLLPMKIEQENKRARIRKENLSRAIEHESNGNSAAAYECYQKAVDISPSIAHELIQILKQENVCYVVAPYEADAQMTFLAVSKQVDAVITEDSDLIPFGCPRQSFFLVQIIFKMDKYGQAVEFHYSRLKQNKELSFSGFTHEMLLQMCILSGCDYLQSLPGMGLKRAHALVNKFKSYDKVIKHLRYSTVSVPPLYEESFQKAIWTFQHQRVYDPITEDIVHLSDISDNLGDNLDFLGPLIPQHIARGIAKGDVDPFTQTPFKEENTSSGAVLNRTSESKNFRPESGKKKVDLPVQKNLLTKYFCFASLEAKREFRAPRTSPINSSPVDKSSPGPKENCSVEAASSSIHCSSESPLDSENGGSTPPDDTVESGFAAEVLEFSESPTLGMTDEKGSFDDNLPQQFVHSMHKPYQALLKECDCKNVQMPNAVEDERTENKKVIVRSSYFNQKSTNKSAEDDNQEKLLVKNDVSYDPCDNVMLKSSYKTKTANNKIVIRSSYFQCKPVNKNRQANEQRRVLVKDDAAMGSEMKDDVILESASLENNGIPMKRKTSPNVTVQRLQENMKSKHMRADASLSENGCCSPNLDETHTGQKTEGKFGSDISHIDDYSAIAEKSMERFVSAISSFRFSKSGSRASGLRAPLKDVQNTCTSRSNAGVDFSHFAYTSTNKKSQTGLALDRC</sequence>
<evidence type="ECO:0000256" key="5">
    <source>
        <dbReference type="ARBA" id="ARBA00022722"/>
    </source>
</evidence>
<evidence type="ECO:0000256" key="10">
    <source>
        <dbReference type="ARBA" id="ARBA00022839"/>
    </source>
</evidence>
<feature type="domain" description="XPG N-terminal" evidence="19">
    <location>
        <begin position="1"/>
        <end position="99"/>
    </location>
</feature>
<accession>A0A2C9U6C5</accession>
<feature type="compositionally biased region" description="Basic and acidic residues" evidence="17">
    <location>
        <begin position="664"/>
        <end position="676"/>
    </location>
</feature>
<keyword evidence="11" id="KW-0460">Magnesium</keyword>
<keyword evidence="6" id="KW-0479">Metal-binding</keyword>
<dbReference type="PRINTS" id="PR00853">
    <property type="entry name" value="XPGRADSUPER"/>
</dbReference>
<feature type="compositionally biased region" description="Basic and acidic residues" evidence="17">
    <location>
        <begin position="355"/>
        <end position="367"/>
    </location>
</feature>
<feature type="domain" description="XPG-I" evidence="18">
    <location>
        <begin position="138"/>
        <end position="215"/>
    </location>
</feature>
<dbReference type="SMART" id="SM00485">
    <property type="entry name" value="XPGN"/>
    <property type="match status" value="1"/>
</dbReference>
<keyword evidence="14" id="KW-0234">DNA repair</keyword>
<dbReference type="PANTHER" id="PTHR11081:SF65">
    <property type="entry name" value="DNA DAMAGE-INDUCIBLE PROTEIN DIN7-RELATED"/>
    <property type="match status" value="1"/>
</dbReference>
<dbReference type="CDD" id="cd09857">
    <property type="entry name" value="PIN_EXO1"/>
    <property type="match status" value="1"/>
</dbReference>
<dbReference type="FunFam" id="1.10.150.20:FF:000011">
    <property type="entry name" value="exonuclease 1"/>
    <property type="match status" value="1"/>
</dbReference>
<keyword evidence="13" id="KW-0238">DNA-binding</keyword>
<evidence type="ECO:0000256" key="1">
    <source>
        <dbReference type="ARBA" id="ARBA00001946"/>
    </source>
</evidence>
<keyword evidence="12" id="KW-0267">Excision nuclease</keyword>
<evidence type="ECO:0000256" key="3">
    <source>
        <dbReference type="ARBA" id="ARBA00010563"/>
    </source>
</evidence>
<dbReference type="Gene3D" id="1.10.150.20">
    <property type="entry name" value="5' to 3' exonuclease, C-terminal subdomain"/>
    <property type="match status" value="1"/>
</dbReference>
<dbReference type="InterPro" id="IPR029060">
    <property type="entry name" value="PIN-like_dom_sf"/>
</dbReference>
<dbReference type="Proteomes" id="UP000091857">
    <property type="component" value="Chromosome 17"/>
</dbReference>
<keyword evidence="21" id="KW-1185">Reference proteome</keyword>
<comment type="function">
    <text evidence="16">Putative 5'-&gt;3' double-stranded DNA exonuclease which may also contain a cryptic 3'-&gt;5' double-stranded DNA exonuclease activity. May be involved in DNA mismatch repair (MMR).</text>
</comment>
<feature type="region of interest" description="Disordered" evidence="17">
    <location>
        <begin position="653"/>
        <end position="676"/>
    </location>
</feature>
<dbReference type="GO" id="GO:0003677">
    <property type="term" value="F:DNA binding"/>
    <property type="evidence" value="ECO:0007669"/>
    <property type="project" value="UniProtKB-KW"/>
</dbReference>
<name>A0A2C9U6C5_MANES</name>
<evidence type="ECO:0000256" key="15">
    <source>
        <dbReference type="ARBA" id="ARBA00023242"/>
    </source>
</evidence>
<dbReference type="GO" id="GO:0035312">
    <property type="term" value="F:5'-3' DNA exonuclease activity"/>
    <property type="evidence" value="ECO:0007669"/>
    <property type="project" value="InterPro"/>
</dbReference>
<dbReference type="SMART" id="SM00484">
    <property type="entry name" value="XPGI"/>
    <property type="match status" value="1"/>
</dbReference>
<evidence type="ECO:0000256" key="2">
    <source>
        <dbReference type="ARBA" id="ARBA00004123"/>
    </source>
</evidence>
<dbReference type="CDD" id="cd09908">
    <property type="entry name" value="H3TH_EXO1"/>
    <property type="match status" value="1"/>
</dbReference>
<dbReference type="SMART" id="SM00279">
    <property type="entry name" value="HhH2"/>
    <property type="match status" value="1"/>
</dbReference>
<dbReference type="InterPro" id="IPR036279">
    <property type="entry name" value="5-3_exonuclease_C_sf"/>
</dbReference>
<evidence type="ECO:0000256" key="17">
    <source>
        <dbReference type="SAM" id="MobiDB-lite"/>
    </source>
</evidence>
<dbReference type="SUPFAM" id="SSF88723">
    <property type="entry name" value="PIN domain-like"/>
    <property type="match status" value="1"/>
</dbReference>
<evidence type="ECO:0000313" key="21">
    <source>
        <dbReference type="Proteomes" id="UP000091857"/>
    </source>
</evidence>
<keyword evidence="8" id="KW-0228">DNA excision</keyword>
<dbReference type="InterPro" id="IPR008918">
    <property type="entry name" value="HhH2"/>
</dbReference>